<gene>
    <name evidence="1" type="ORF">SERLA73DRAFT_17520</name>
</gene>
<accession>F8QIA2</accession>
<keyword evidence="2" id="KW-1185">Reference proteome</keyword>
<organism evidence="2">
    <name type="scientific">Serpula lacrymans var. lacrymans (strain S7.3)</name>
    <name type="common">Dry rot fungus</name>
    <dbReference type="NCBI Taxonomy" id="936435"/>
    <lineage>
        <taxon>Eukaryota</taxon>
        <taxon>Fungi</taxon>
        <taxon>Dikarya</taxon>
        <taxon>Basidiomycota</taxon>
        <taxon>Agaricomycotina</taxon>
        <taxon>Agaricomycetes</taxon>
        <taxon>Agaricomycetidae</taxon>
        <taxon>Boletales</taxon>
        <taxon>Coniophorineae</taxon>
        <taxon>Serpulaceae</taxon>
        <taxon>Serpula</taxon>
    </lineage>
</organism>
<dbReference type="STRING" id="936435.F8QIA2"/>
<dbReference type="Proteomes" id="UP000008063">
    <property type="component" value="Unassembled WGS sequence"/>
</dbReference>
<feature type="non-terminal residue" evidence="1">
    <location>
        <position position="1"/>
    </location>
</feature>
<dbReference type="HOGENOM" id="CLU_162401_1_0_1"/>
<name>F8QIA2_SERL3</name>
<reference evidence="2" key="1">
    <citation type="journal article" date="2011" name="Science">
        <title>The plant cell wall-decomposing machinery underlies the functional diversity of forest fungi.</title>
        <authorList>
            <person name="Eastwood D.C."/>
            <person name="Floudas D."/>
            <person name="Binder M."/>
            <person name="Majcherczyk A."/>
            <person name="Schneider P."/>
            <person name="Aerts A."/>
            <person name="Asiegbu F.O."/>
            <person name="Baker S.E."/>
            <person name="Barry K."/>
            <person name="Bendiksby M."/>
            <person name="Blumentritt M."/>
            <person name="Coutinho P.M."/>
            <person name="Cullen D."/>
            <person name="de Vries R.P."/>
            <person name="Gathman A."/>
            <person name="Goodell B."/>
            <person name="Henrissat B."/>
            <person name="Ihrmark K."/>
            <person name="Kauserud H."/>
            <person name="Kohler A."/>
            <person name="LaButti K."/>
            <person name="Lapidus A."/>
            <person name="Lavin J.L."/>
            <person name="Lee Y.-H."/>
            <person name="Lindquist E."/>
            <person name="Lilly W."/>
            <person name="Lucas S."/>
            <person name="Morin E."/>
            <person name="Murat C."/>
            <person name="Oguiza J.A."/>
            <person name="Park J."/>
            <person name="Pisabarro A.G."/>
            <person name="Riley R."/>
            <person name="Rosling A."/>
            <person name="Salamov A."/>
            <person name="Schmidt O."/>
            <person name="Schmutz J."/>
            <person name="Skrede I."/>
            <person name="Stenlid J."/>
            <person name="Wiebenga A."/>
            <person name="Xie X."/>
            <person name="Kuees U."/>
            <person name="Hibbett D.S."/>
            <person name="Hoffmeister D."/>
            <person name="Hoegberg N."/>
            <person name="Martin F."/>
            <person name="Grigoriev I.V."/>
            <person name="Watkinson S.C."/>
        </authorList>
    </citation>
    <scope>NUCLEOTIDE SEQUENCE [LARGE SCALE GENOMIC DNA]</scope>
    <source>
        <strain evidence="2">strain S7.3</strain>
    </source>
</reference>
<dbReference type="OrthoDB" id="3268677at2759"/>
<evidence type="ECO:0000313" key="1">
    <source>
        <dbReference type="EMBL" id="EGN91955.1"/>
    </source>
</evidence>
<proteinExistence type="predicted"/>
<dbReference type="InParanoid" id="F8QIA2"/>
<protein>
    <submittedName>
        <fullName evidence="1">Uncharacterized protein</fullName>
    </submittedName>
</protein>
<evidence type="ECO:0000313" key="2">
    <source>
        <dbReference type="Proteomes" id="UP000008063"/>
    </source>
</evidence>
<feature type="non-terminal residue" evidence="1">
    <location>
        <position position="83"/>
    </location>
</feature>
<sequence length="83" mass="9526">IVQDSKYALKTFCNHIFSSPRVFPLGNHVPLYQHFHDNNAFEEQSPLCHQDIEKPDQQVNDAAARLFSSATLEYLTSVYPECL</sequence>
<dbReference type="OMA" id="CHQDIEK"/>
<dbReference type="AlphaFoldDB" id="F8QIA2"/>
<dbReference type="EMBL" id="GL945522">
    <property type="protein sequence ID" value="EGN91955.1"/>
    <property type="molecule type" value="Genomic_DNA"/>
</dbReference>